<evidence type="ECO:0000256" key="2">
    <source>
        <dbReference type="ARBA" id="ARBA00013855"/>
    </source>
</evidence>
<evidence type="ECO:0000256" key="4">
    <source>
        <dbReference type="ARBA" id="ARBA00032089"/>
    </source>
</evidence>
<dbReference type="AlphaFoldDB" id="A0A4Q1D754"/>
<sequence>MRNIILFIRRFFTLVVFFVLQGVCIAILVNYNKTYEAVFANAANELSGRADKQYNNIEYFFHLKETNRQLAEENARLRNSLLSNFDGPGNNKVLQIDTTYKDTLGRVRQFSWLPAKVVSNSLSSETNYLTLNRGASQGVTKDMAVVGPDGIVGKVILVSSNYARVMSLLNRNSKVSAMLKKGSYSGIVEWDGGDPRHLILRNIPKSAQVKQGDTVLTSNLSGNFPPGLMVGTVSKIESEQSSNFYTMKVQTATNFFTLQFAYLVENETWKEQKALEAQTPKNQ</sequence>
<dbReference type="GO" id="GO:0008360">
    <property type="term" value="P:regulation of cell shape"/>
    <property type="evidence" value="ECO:0007669"/>
    <property type="project" value="UniProtKB-KW"/>
</dbReference>
<organism evidence="8 9">
    <name type="scientific">Filimonas effusa</name>
    <dbReference type="NCBI Taxonomy" id="2508721"/>
    <lineage>
        <taxon>Bacteria</taxon>
        <taxon>Pseudomonadati</taxon>
        <taxon>Bacteroidota</taxon>
        <taxon>Chitinophagia</taxon>
        <taxon>Chitinophagales</taxon>
        <taxon>Chitinophagaceae</taxon>
        <taxon>Filimonas</taxon>
    </lineage>
</organism>
<comment type="function">
    <text evidence="5">Involved in formation and maintenance of cell shape.</text>
</comment>
<protein>
    <recommendedName>
        <fullName evidence="2 5">Cell shape-determining protein MreC</fullName>
    </recommendedName>
    <alternativeName>
        <fullName evidence="4 5">Cell shape protein MreC</fullName>
    </alternativeName>
</protein>
<dbReference type="PIRSF" id="PIRSF038471">
    <property type="entry name" value="MreC"/>
    <property type="match status" value="1"/>
</dbReference>
<dbReference type="EMBL" id="SDHZ01000002">
    <property type="protein sequence ID" value="RXK83507.1"/>
    <property type="molecule type" value="Genomic_DNA"/>
</dbReference>
<comment type="caution">
    <text evidence="8">The sequence shown here is derived from an EMBL/GenBank/DDBJ whole genome shotgun (WGS) entry which is preliminary data.</text>
</comment>
<comment type="similarity">
    <text evidence="1 5">Belongs to the MreC family.</text>
</comment>
<evidence type="ECO:0000256" key="1">
    <source>
        <dbReference type="ARBA" id="ARBA00009369"/>
    </source>
</evidence>
<reference evidence="8 9" key="1">
    <citation type="submission" date="2019-01" db="EMBL/GenBank/DDBJ databases">
        <title>Filimonas sp. strain TTM-71.</title>
        <authorList>
            <person name="Chen W.-M."/>
        </authorList>
    </citation>
    <scope>NUCLEOTIDE SEQUENCE [LARGE SCALE GENOMIC DNA]</scope>
    <source>
        <strain evidence="8 9">TTM-71</strain>
    </source>
</reference>
<dbReference type="NCBIfam" id="TIGR00219">
    <property type="entry name" value="mreC"/>
    <property type="match status" value="1"/>
</dbReference>
<evidence type="ECO:0000313" key="8">
    <source>
        <dbReference type="EMBL" id="RXK83507.1"/>
    </source>
</evidence>
<dbReference type="Proteomes" id="UP000290545">
    <property type="component" value="Unassembled WGS sequence"/>
</dbReference>
<evidence type="ECO:0000256" key="6">
    <source>
        <dbReference type="SAM" id="Phobius"/>
    </source>
</evidence>
<accession>A0A4Q1D754</accession>
<dbReference type="RefSeq" id="WP_129004560.1">
    <property type="nucleotide sequence ID" value="NZ_SDHZ01000002.1"/>
</dbReference>
<dbReference type="InterPro" id="IPR042177">
    <property type="entry name" value="Cell/Rod_1"/>
</dbReference>
<keyword evidence="6" id="KW-0812">Transmembrane</keyword>
<dbReference type="PANTHER" id="PTHR34138">
    <property type="entry name" value="CELL SHAPE-DETERMINING PROTEIN MREC"/>
    <property type="match status" value="1"/>
</dbReference>
<dbReference type="PANTHER" id="PTHR34138:SF1">
    <property type="entry name" value="CELL SHAPE-DETERMINING PROTEIN MREC"/>
    <property type="match status" value="1"/>
</dbReference>
<evidence type="ECO:0000313" key="9">
    <source>
        <dbReference type="Proteomes" id="UP000290545"/>
    </source>
</evidence>
<dbReference type="Pfam" id="PF04085">
    <property type="entry name" value="MreC"/>
    <property type="match status" value="1"/>
</dbReference>
<keyword evidence="9" id="KW-1185">Reference proteome</keyword>
<evidence type="ECO:0000256" key="5">
    <source>
        <dbReference type="PIRNR" id="PIRNR038471"/>
    </source>
</evidence>
<dbReference type="GO" id="GO:0005886">
    <property type="term" value="C:plasma membrane"/>
    <property type="evidence" value="ECO:0007669"/>
    <property type="project" value="TreeGrafter"/>
</dbReference>
<dbReference type="InterPro" id="IPR042175">
    <property type="entry name" value="Cell/Rod_MreC_2"/>
</dbReference>
<dbReference type="OrthoDB" id="9811827at2"/>
<proteinExistence type="inferred from homology"/>
<name>A0A4Q1D754_9BACT</name>
<evidence type="ECO:0000256" key="3">
    <source>
        <dbReference type="ARBA" id="ARBA00022960"/>
    </source>
</evidence>
<keyword evidence="3 5" id="KW-0133">Cell shape</keyword>
<dbReference type="InterPro" id="IPR007221">
    <property type="entry name" value="MreC"/>
</dbReference>
<keyword evidence="6" id="KW-1133">Transmembrane helix</keyword>
<keyword evidence="6" id="KW-0472">Membrane</keyword>
<dbReference type="NCBIfam" id="NF010532">
    <property type="entry name" value="PRK13922.9-3"/>
    <property type="match status" value="1"/>
</dbReference>
<gene>
    <name evidence="8" type="primary">mreC</name>
    <name evidence="8" type="ORF">ESB13_15555</name>
</gene>
<evidence type="ECO:0000259" key="7">
    <source>
        <dbReference type="Pfam" id="PF04085"/>
    </source>
</evidence>
<feature type="domain" description="Rod shape-determining protein MreC beta-barrel core" evidence="7">
    <location>
        <begin position="117"/>
        <end position="264"/>
    </location>
</feature>
<dbReference type="Gene3D" id="2.40.10.350">
    <property type="entry name" value="Rod shape-determining protein MreC, domain 2"/>
    <property type="match status" value="1"/>
</dbReference>
<dbReference type="InterPro" id="IPR055342">
    <property type="entry name" value="MreC_beta-barrel_core"/>
</dbReference>
<feature type="transmembrane region" description="Helical" evidence="6">
    <location>
        <begin position="12"/>
        <end position="31"/>
    </location>
</feature>
<dbReference type="Gene3D" id="2.40.10.340">
    <property type="entry name" value="Rod shape-determining protein MreC, domain 1"/>
    <property type="match status" value="1"/>
</dbReference>